<evidence type="ECO:0000313" key="2">
    <source>
        <dbReference type="EMBL" id="KIP12356.1"/>
    </source>
</evidence>
<accession>A0A0C3S7D7</accession>
<dbReference type="Proteomes" id="UP000053257">
    <property type="component" value="Unassembled WGS sequence"/>
</dbReference>
<dbReference type="Gene3D" id="3.40.630.30">
    <property type="match status" value="1"/>
</dbReference>
<evidence type="ECO:0000313" key="3">
    <source>
        <dbReference type="Proteomes" id="UP000053257"/>
    </source>
</evidence>
<keyword evidence="3" id="KW-1185">Reference proteome</keyword>
<dbReference type="CDD" id="cd04301">
    <property type="entry name" value="NAT_SF"/>
    <property type="match status" value="1"/>
</dbReference>
<gene>
    <name evidence="2" type="ORF">PHLGIDRAFT_331622</name>
</gene>
<evidence type="ECO:0000259" key="1">
    <source>
        <dbReference type="PROSITE" id="PS51186"/>
    </source>
</evidence>
<dbReference type="InterPro" id="IPR000182">
    <property type="entry name" value="GNAT_dom"/>
</dbReference>
<dbReference type="SUPFAM" id="SSF55729">
    <property type="entry name" value="Acyl-CoA N-acyltransferases (Nat)"/>
    <property type="match status" value="1"/>
</dbReference>
<feature type="domain" description="N-acetyltransferase" evidence="1">
    <location>
        <begin position="171"/>
        <end position="338"/>
    </location>
</feature>
<organism evidence="2 3">
    <name type="scientific">Phlebiopsis gigantea (strain 11061_1 CR5-6)</name>
    <name type="common">White-rot fungus</name>
    <name type="synonym">Peniophora gigantea</name>
    <dbReference type="NCBI Taxonomy" id="745531"/>
    <lineage>
        <taxon>Eukaryota</taxon>
        <taxon>Fungi</taxon>
        <taxon>Dikarya</taxon>
        <taxon>Basidiomycota</taxon>
        <taxon>Agaricomycotina</taxon>
        <taxon>Agaricomycetes</taxon>
        <taxon>Polyporales</taxon>
        <taxon>Phanerochaetaceae</taxon>
        <taxon>Phlebiopsis</taxon>
    </lineage>
</organism>
<proteinExistence type="predicted"/>
<protein>
    <recommendedName>
        <fullName evidence="1">N-acetyltransferase domain-containing protein</fullName>
    </recommendedName>
</protein>
<dbReference type="AlphaFoldDB" id="A0A0C3S7D7"/>
<dbReference type="PROSITE" id="PS51186">
    <property type="entry name" value="GNAT"/>
    <property type="match status" value="1"/>
</dbReference>
<dbReference type="InterPro" id="IPR016181">
    <property type="entry name" value="Acyl_CoA_acyltransferase"/>
</dbReference>
<dbReference type="HOGENOM" id="CLU_831659_0_0_1"/>
<name>A0A0C3S7D7_PHLG1</name>
<dbReference type="EMBL" id="KN840440">
    <property type="protein sequence ID" value="KIP12356.1"/>
    <property type="molecule type" value="Genomic_DNA"/>
</dbReference>
<dbReference type="OrthoDB" id="2523549at2759"/>
<dbReference type="Pfam" id="PF13508">
    <property type="entry name" value="Acetyltransf_7"/>
    <property type="match status" value="1"/>
</dbReference>
<reference evidence="2 3" key="1">
    <citation type="journal article" date="2014" name="PLoS Genet.">
        <title>Analysis of the Phlebiopsis gigantea genome, transcriptome and secretome provides insight into its pioneer colonization strategies of wood.</title>
        <authorList>
            <person name="Hori C."/>
            <person name="Ishida T."/>
            <person name="Igarashi K."/>
            <person name="Samejima M."/>
            <person name="Suzuki H."/>
            <person name="Master E."/>
            <person name="Ferreira P."/>
            <person name="Ruiz-Duenas F.J."/>
            <person name="Held B."/>
            <person name="Canessa P."/>
            <person name="Larrondo L.F."/>
            <person name="Schmoll M."/>
            <person name="Druzhinina I.S."/>
            <person name="Kubicek C.P."/>
            <person name="Gaskell J.A."/>
            <person name="Kersten P."/>
            <person name="St John F."/>
            <person name="Glasner J."/>
            <person name="Sabat G."/>
            <person name="Splinter BonDurant S."/>
            <person name="Syed K."/>
            <person name="Yadav J."/>
            <person name="Mgbeahuruike A.C."/>
            <person name="Kovalchuk A."/>
            <person name="Asiegbu F.O."/>
            <person name="Lackner G."/>
            <person name="Hoffmeister D."/>
            <person name="Rencoret J."/>
            <person name="Gutierrez A."/>
            <person name="Sun H."/>
            <person name="Lindquist E."/>
            <person name="Barry K."/>
            <person name="Riley R."/>
            <person name="Grigoriev I.V."/>
            <person name="Henrissat B."/>
            <person name="Kues U."/>
            <person name="Berka R.M."/>
            <person name="Martinez A.T."/>
            <person name="Covert S.F."/>
            <person name="Blanchette R.A."/>
            <person name="Cullen D."/>
        </authorList>
    </citation>
    <scope>NUCLEOTIDE SEQUENCE [LARGE SCALE GENOMIC DNA]</scope>
    <source>
        <strain evidence="2 3">11061_1 CR5-6</strain>
    </source>
</reference>
<sequence>MSNLHLVQFRTPQEFLQAVEAHDDAFLNWSVGSLLESTDQVQIKMRKLKGIPKILLAVYENDALILVMIKVAEDIACSLAAPRDTIVELSGTEMAAAVSLLVTHVASIVDPKIFDKIMAPDDLGDLFIKQWIAQMETRGLRFEPLPHPFEMKVSYATLATIPPPPPIPLQYELELPTHGDVEVLAQFFVDFARHGPREVSLEEARDKMRMHVDQGDIWVCKVDGEIAGFCVTGRSTAKTIAIRNVYVSPRHRRKGIADSMTRILTRYLLGATPLGSVGGPAASSPKSVKLEVVLNVAQDFVERIYKNCGFLLGTDDKDPVSGKKGWQALVFRGVRLLESESAAAA</sequence>
<dbReference type="GO" id="GO:0016747">
    <property type="term" value="F:acyltransferase activity, transferring groups other than amino-acyl groups"/>
    <property type="evidence" value="ECO:0007669"/>
    <property type="project" value="InterPro"/>
</dbReference>